<keyword evidence="2" id="KW-1185">Reference proteome</keyword>
<protein>
    <submittedName>
        <fullName evidence="1">Uncharacterized protein</fullName>
    </submittedName>
</protein>
<accession>A0AA40SPI8</accession>
<evidence type="ECO:0000313" key="2">
    <source>
        <dbReference type="Proteomes" id="UP000549113"/>
    </source>
</evidence>
<proteinExistence type="predicted"/>
<evidence type="ECO:0000313" key="1">
    <source>
        <dbReference type="EMBL" id="MBB4140053.1"/>
    </source>
</evidence>
<dbReference type="EMBL" id="JACIFH010000001">
    <property type="protein sequence ID" value="MBB4140053.1"/>
    <property type="molecule type" value="Genomic_DNA"/>
</dbReference>
<dbReference type="RefSeq" id="WP_183499637.1">
    <property type="nucleotide sequence ID" value="NZ_BAABCO010000006.1"/>
</dbReference>
<reference evidence="1 2" key="1">
    <citation type="submission" date="2020-08" db="EMBL/GenBank/DDBJ databases">
        <title>Sequencing the genomes of 1000 actinobacteria strains.</title>
        <authorList>
            <person name="Klenk H.-P."/>
        </authorList>
    </citation>
    <scope>NUCLEOTIDE SEQUENCE [LARGE SCALE GENOMIC DNA]</scope>
    <source>
        <strain evidence="1 2">DSM 19600</strain>
    </source>
</reference>
<name>A0AA40SPI8_9MICO</name>
<dbReference type="Proteomes" id="UP000549113">
    <property type="component" value="Unassembled WGS sequence"/>
</dbReference>
<gene>
    <name evidence="1" type="ORF">BKA10_001847</name>
</gene>
<comment type="caution">
    <text evidence="1">The sequence shown here is derived from an EMBL/GenBank/DDBJ whole genome shotgun (WGS) entry which is preliminary data.</text>
</comment>
<dbReference type="AlphaFoldDB" id="A0AA40SPI8"/>
<organism evidence="1 2">
    <name type="scientific">Microbacterium invictum</name>
    <dbReference type="NCBI Taxonomy" id="515415"/>
    <lineage>
        <taxon>Bacteria</taxon>
        <taxon>Bacillati</taxon>
        <taxon>Actinomycetota</taxon>
        <taxon>Actinomycetes</taxon>
        <taxon>Micrococcales</taxon>
        <taxon>Microbacteriaceae</taxon>
        <taxon>Microbacterium</taxon>
    </lineage>
</organism>
<sequence>MSKKRKRPSVNPAKRTGTFTERVVLRDYEAWLRRSDPSADDDDIDDALTTLEELVALAGAHRIDLLDPRSVERMCAVIGDDAHVGDPLGLIEALDAYIHFRLETETDTALWDAAHGIVADELDELDELMGGFGGAEVIARAATASAALPVEQRRQALADLPLIAGVRGLLEWMGTSKPITDTGALRRADIEPVAAMIGLNAVGVAKRTGRWTESAPVQVSTMWELAPLGAWWEVLQIAGIVHVTASRVRPGPAAAEWLADDLPPLESAEKVAGLYLSEKLTNVLRAGDGPRGEEIFARSIDLVVDALDGVIDPSPPEDRYEEFLDLLARRPLVELADRGLLTSTRPHEFAVPEERAGVVAHGLTVAMTMAGVLTHDDDDETEFASADFEDEDDDEFDDPFADPEVRAEMARLGIVHKPGMAQQMLEELAPLLAEDGIDLDNLEEGDLDRFNDALERAQERHNLELFTPVGAARERAIIVLRLLSEALAEGSDAVAQVVLEGIPSDPEADRPSVAQVIGVGLGFLDGWHGASAFGAGVARARLADGNPAGQAAARDILAAAGKGHAFGSLRELIGTHAGKAVLHGTALAVSASVAVRAARDGADLRETAEQMLPI</sequence>